<comment type="caution">
    <text evidence="1">The sequence shown here is derived from an EMBL/GenBank/DDBJ whole genome shotgun (WGS) entry which is preliminary data.</text>
</comment>
<sequence>MKHYITLLLLLLMYERTSAQLKIETGANWVISGNPSVVLQDMNLVNDGAITAGTGTFKFTGLQSSTIAGSSASGFYLLEIVKTNNSKILLGNNINVNHSINFISGELDMNGRNIFLASSAYLNNETELNRITGINGGYVQIIQNMNSPVQINPGNLGAIITSPVNLGSVTIRRGHTAQSGTGITGSINRYYSIVPANNSNINATARLSYFDAELNAQTETNLVIYQSTNGGTNWNNLSRTITNTVSNYVEKNAIASLALQTLGNDNGNVSVVTGLTFSGSRKKASDVQLKWTTQTETNMSGFQVQRKLDNEVDFTDKTFITSQAVGGNSSSTLSYQTTDANAYAGMSYYRLKIVDKANNVSYSPIISVAGKTTKGNGGGGPGNNRMMDEEETETMKVTVGPNPNNGNFWFVVSGIEKETAATLFTLDGKVLKQFKVFNMQQEKINGLRAGVYILKVQGSETVRIVVQ</sequence>
<dbReference type="Gene3D" id="2.60.40.10">
    <property type="entry name" value="Immunoglobulins"/>
    <property type="match status" value="1"/>
</dbReference>
<evidence type="ECO:0000313" key="1">
    <source>
        <dbReference type="EMBL" id="RXK58779.1"/>
    </source>
</evidence>
<organism evidence="1 2">
    <name type="scientific">Lacibacter luteus</name>
    <dbReference type="NCBI Taxonomy" id="2508719"/>
    <lineage>
        <taxon>Bacteria</taxon>
        <taxon>Pseudomonadati</taxon>
        <taxon>Bacteroidota</taxon>
        <taxon>Chitinophagia</taxon>
        <taxon>Chitinophagales</taxon>
        <taxon>Chitinophagaceae</taxon>
        <taxon>Lacibacter</taxon>
    </lineage>
</organism>
<dbReference type="InterPro" id="IPR026444">
    <property type="entry name" value="Secre_tail"/>
</dbReference>
<dbReference type="NCBIfam" id="TIGR04183">
    <property type="entry name" value="Por_Secre_tail"/>
    <property type="match status" value="1"/>
</dbReference>
<dbReference type="EMBL" id="SDHW01000005">
    <property type="protein sequence ID" value="RXK58779.1"/>
    <property type="molecule type" value="Genomic_DNA"/>
</dbReference>
<dbReference type="InterPro" id="IPR013783">
    <property type="entry name" value="Ig-like_fold"/>
</dbReference>
<protein>
    <submittedName>
        <fullName evidence="1">T9SS type A sorting domain-containing protein</fullName>
    </submittedName>
</protein>
<dbReference type="RefSeq" id="WP_129131835.1">
    <property type="nucleotide sequence ID" value="NZ_SDHW01000005.1"/>
</dbReference>
<evidence type="ECO:0000313" key="2">
    <source>
        <dbReference type="Proteomes" id="UP000290204"/>
    </source>
</evidence>
<accession>A0A4Q1CFN9</accession>
<reference evidence="1 2" key="1">
    <citation type="submission" date="2019-01" db="EMBL/GenBank/DDBJ databases">
        <title>Lacibacter sp. strain TTM-7.</title>
        <authorList>
            <person name="Chen W.-M."/>
        </authorList>
    </citation>
    <scope>NUCLEOTIDE SEQUENCE [LARGE SCALE GENOMIC DNA]</scope>
    <source>
        <strain evidence="1 2">TTM-7</strain>
    </source>
</reference>
<dbReference type="AlphaFoldDB" id="A0A4Q1CFN9"/>
<name>A0A4Q1CFN9_9BACT</name>
<proteinExistence type="predicted"/>
<dbReference type="OrthoDB" id="665228at2"/>
<gene>
    <name evidence="1" type="ORF">ESA94_15425</name>
</gene>
<dbReference type="Proteomes" id="UP000290204">
    <property type="component" value="Unassembled WGS sequence"/>
</dbReference>
<keyword evidence="2" id="KW-1185">Reference proteome</keyword>